<dbReference type="AlphaFoldDB" id="A0A1J0KUW3"/>
<evidence type="ECO:0000313" key="3">
    <source>
        <dbReference type="Proteomes" id="UP000182521"/>
    </source>
</evidence>
<dbReference type="STRING" id="1542390.KX01_494"/>
<dbReference type="Proteomes" id="UP000182521">
    <property type="component" value="Chromosome"/>
</dbReference>
<accession>A0A1J0KUW3</accession>
<organism evidence="2 3">
    <name type="scientific">Francisella frigiditurris</name>
    <dbReference type="NCBI Taxonomy" id="1542390"/>
    <lineage>
        <taxon>Bacteria</taxon>
        <taxon>Pseudomonadati</taxon>
        <taxon>Pseudomonadota</taxon>
        <taxon>Gammaproteobacteria</taxon>
        <taxon>Thiotrichales</taxon>
        <taxon>Francisellaceae</taxon>
        <taxon>Francisella</taxon>
    </lineage>
</organism>
<evidence type="ECO:0000313" key="2">
    <source>
        <dbReference type="EMBL" id="APC97404.1"/>
    </source>
</evidence>
<sequence length="32" mass="3538">MFYLAWISAAFLAVGVGCFVASRIDKKEDSNK</sequence>
<keyword evidence="3" id="KW-1185">Reference proteome</keyword>
<evidence type="ECO:0000256" key="1">
    <source>
        <dbReference type="SAM" id="Phobius"/>
    </source>
</evidence>
<dbReference type="RefSeq" id="WP_071663478.1">
    <property type="nucleotide sequence ID" value="NZ_CP009654.1"/>
</dbReference>
<keyword evidence="1" id="KW-1133">Transmembrane helix</keyword>
<keyword evidence="1" id="KW-0472">Membrane</keyword>
<reference evidence="3" key="1">
    <citation type="submission" date="2014-10" db="EMBL/GenBank/DDBJ databases">
        <authorList>
            <person name="Kuske C.R."/>
            <person name="Challacombe J.F."/>
            <person name="Daligault H.E."/>
            <person name="Davenport K.W."/>
            <person name="Johnson S.L."/>
            <person name="Siddaramappa S."/>
            <person name="Petersen J.M."/>
        </authorList>
    </citation>
    <scope>NUCLEOTIDE SEQUENCE [LARGE SCALE GENOMIC DNA]</scope>
    <source>
        <strain evidence="3">CA97-1460</strain>
    </source>
</reference>
<dbReference type="EMBL" id="CP009654">
    <property type="protein sequence ID" value="APC97404.1"/>
    <property type="molecule type" value="Genomic_DNA"/>
</dbReference>
<protein>
    <submittedName>
        <fullName evidence="2">Membrane bound YbgT-like family protein</fullName>
    </submittedName>
</protein>
<feature type="transmembrane region" description="Helical" evidence="1">
    <location>
        <begin position="6"/>
        <end position="24"/>
    </location>
</feature>
<proteinExistence type="predicted"/>
<gene>
    <name evidence="2" type="ORF">KX01_494</name>
</gene>
<dbReference type="KEGG" id="frc:KX01_494"/>
<name>A0A1J0KUW3_9GAMM</name>
<keyword evidence="1" id="KW-0812">Transmembrane</keyword>
<dbReference type="OrthoDB" id="5605022at2"/>